<dbReference type="InParanoid" id="A0A5C7ESS3"/>
<accession>A0A5C7ESS3</accession>
<reference evidence="1 2" key="1">
    <citation type="submission" date="2019-08" db="EMBL/GenBank/DDBJ databases">
        <title>Pelomicrobium methylotrophicum gen. nov., sp. nov. a moderately thermophilic, facultatively anaerobic, lithoautotrophic and methylotrophic bacterium isolated from a terrestrial mud volcano.</title>
        <authorList>
            <person name="Slobodkina G.B."/>
            <person name="Merkel A.Y."/>
            <person name="Slobodkin A.I."/>
        </authorList>
    </citation>
    <scope>NUCLEOTIDE SEQUENCE [LARGE SCALE GENOMIC DNA]</scope>
    <source>
        <strain evidence="1 2">SM250</strain>
    </source>
</reference>
<name>A0A5C7ESS3_9PROT</name>
<dbReference type="InterPro" id="IPR038765">
    <property type="entry name" value="Papain-like_cys_pep_sf"/>
</dbReference>
<evidence type="ECO:0000313" key="2">
    <source>
        <dbReference type="Proteomes" id="UP000321201"/>
    </source>
</evidence>
<keyword evidence="2" id="KW-1185">Reference proteome</keyword>
<dbReference type="Gene3D" id="3.90.1720.10">
    <property type="entry name" value="endopeptidase domain like (from Nostoc punctiforme)"/>
    <property type="match status" value="1"/>
</dbReference>
<dbReference type="EMBL" id="VPFL01000036">
    <property type="protein sequence ID" value="TXF10317.1"/>
    <property type="molecule type" value="Genomic_DNA"/>
</dbReference>
<dbReference type="SUPFAM" id="SSF54001">
    <property type="entry name" value="Cysteine proteinases"/>
    <property type="match status" value="1"/>
</dbReference>
<dbReference type="InterPro" id="IPR024453">
    <property type="entry name" value="Peptidase_C92"/>
</dbReference>
<proteinExistence type="predicted"/>
<dbReference type="Proteomes" id="UP000321201">
    <property type="component" value="Unassembled WGS sequence"/>
</dbReference>
<dbReference type="OrthoDB" id="1550427at2"/>
<dbReference type="RefSeq" id="WP_147801144.1">
    <property type="nucleotide sequence ID" value="NZ_VPFL01000036.1"/>
</dbReference>
<comment type="caution">
    <text evidence="1">The sequence shown here is derived from an EMBL/GenBank/DDBJ whole genome shotgun (WGS) entry which is preliminary data.</text>
</comment>
<dbReference type="Pfam" id="PF05708">
    <property type="entry name" value="Peptidase_C92"/>
    <property type="match status" value="1"/>
</dbReference>
<evidence type="ECO:0000313" key="1">
    <source>
        <dbReference type="EMBL" id="TXF10317.1"/>
    </source>
</evidence>
<dbReference type="AlphaFoldDB" id="A0A5C7ESS3"/>
<gene>
    <name evidence="1" type="ORF">FR698_15775</name>
</gene>
<protein>
    <submittedName>
        <fullName evidence="1">Lipo-like protein</fullName>
    </submittedName>
</protein>
<organism evidence="1 2">
    <name type="scientific">Pelomicrobium methylotrophicum</name>
    <dbReference type="NCBI Taxonomy" id="2602750"/>
    <lineage>
        <taxon>Bacteria</taxon>
        <taxon>Pseudomonadati</taxon>
        <taxon>Pseudomonadota</taxon>
        <taxon>Hydrogenophilia</taxon>
        <taxon>Hydrogenophilia incertae sedis</taxon>
        <taxon>Pelomicrobium</taxon>
    </lineage>
</organism>
<sequence length="265" mass="29666">MLKRWLTPLGRALARYLSQPLPHYTPAATSSPAALLATLRPADVLLVEGNTRVSTAIKYLTQSTWSHAALYVGDALLDHDNWEDPPVLVEVDMVHGCQAVPLSKYAAFHTRICRPVGLSEEDRRRVVEYVIARLGQAYDLKNLIDLARYLLPVPPVPSRFRRRMLALGSGEPTKAICSTLIAQAFQSVRYPILPLVSRRRNGSGQAEQEILSARHYSLFTPRDFDISPYFQVVKPTIEQGFDYRRLNWDTAEDAPQDAVQSSAPG</sequence>